<dbReference type="Pfam" id="PF02604">
    <property type="entry name" value="PhdYeFM_antitox"/>
    <property type="match status" value="1"/>
</dbReference>
<evidence type="ECO:0000256" key="2">
    <source>
        <dbReference type="RuleBase" id="RU362080"/>
    </source>
</evidence>
<feature type="region of interest" description="Disordered" evidence="3">
    <location>
        <begin position="67"/>
        <end position="91"/>
    </location>
</feature>
<comment type="function">
    <text evidence="2">Antitoxin component of a type II toxin-antitoxin (TA) system.</text>
</comment>
<dbReference type="NCBIfam" id="TIGR01552">
    <property type="entry name" value="phd_fam"/>
    <property type="match status" value="1"/>
</dbReference>
<evidence type="ECO:0000313" key="4">
    <source>
        <dbReference type="EMBL" id="UUY03818.1"/>
    </source>
</evidence>
<keyword evidence="5" id="KW-1185">Reference proteome</keyword>
<proteinExistence type="inferred from homology"/>
<dbReference type="RefSeq" id="WP_353864315.1">
    <property type="nucleotide sequence ID" value="NZ_CP088295.1"/>
</dbReference>
<dbReference type="PANTHER" id="PTHR35377">
    <property type="entry name" value="ANTITOXIN VAPB49-RELATED-RELATED"/>
    <property type="match status" value="1"/>
</dbReference>
<evidence type="ECO:0000313" key="5">
    <source>
        <dbReference type="Proteomes" id="UP001058860"/>
    </source>
</evidence>
<dbReference type="InterPro" id="IPR006442">
    <property type="entry name" value="Antitoxin_Phd/YefM"/>
</dbReference>
<gene>
    <name evidence="4" type="ORF">LRS13_24690</name>
</gene>
<dbReference type="Gene3D" id="3.40.1620.10">
    <property type="entry name" value="YefM-like domain"/>
    <property type="match status" value="1"/>
</dbReference>
<comment type="similarity">
    <text evidence="1 2">Belongs to the phD/YefM antitoxin family.</text>
</comment>
<dbReference type="InterPro" id="IPR036165">
    <property type="entry name" value="YefM-like_sf"/>
</dbReference>
<dbReference type="InterPro" id="IPR051416">
    <property type="entry name" value="phD-YefM_TA_antitoxins"/>
</dbReference>
<sequence>MAEKVGVRELRQNLSKYLARVKAGEDLVVTERGTEVARLISSGAHPDARLASRFGATVPVEPFESIAARLSPPGRPSGTTDAFLHEGRADR</sequence>
<name>A0ABY5PGM5_9ACTN</name>
<accession>A0ABY5PGM5</accession>
<dbReference type="PANTHER" id="PTHR35377:SF5">
    <property type="entry name" value="ANTITOXIN VAPB46"/>
    <property type="match status" value="1"/>
</dbReference>
<evidence type="ECO:0000256" key="1">
    <source>
        <dbReference type="ARBA" id="ARBA00009981"/>
    </source>
</evidence>
<protein>
    <recommendedName>
        <fullName evidence="2">Antitoxin</fullName>
    </recommendedName>
</protein>
<dbReference type="SUPFAM" id="SSF143120">
    <property type="entry name" value="YefM-like"/>
    <property type="match status" value="1"/>
</dbReference>
<organism evidence="4 5">
    <name type="scientific">Svornostia abyssi</name>
    <dbReference type="NCBI Taxonomy" id="2898438"/>
    <lineage>
        <taxon>Bacteria</taxon>
        <taxon>Bacillati</taxon>
        <taxon>Actinomycetota</taxon>
        <taxon>Thermoleophilia</taxon>
        <taxon>Solirubrobacterales</taxon>
        <taxon>Baekduiaceae</taxon>
        <taxon>Svornostia</taxon>
    </lineage>
</organism>
<dbReference type="Proteomes" id="UP001058860">
    <property type="component" value="Chromosome"/>
</dbReference>
<reference evidence="5" key="1">
    <citation type="submission" date="2021-11" db="EMBL/GenBank/DDBJ databases">
        <title>Cultivation dependent microbiological survey of springs from the worlds oldest radium mine currently devoted to the extraction of radon-saturated water.</title>
        <authorList>
            <person name="Kapinusova G."/>
            <person name="Smrhova T."/>
            <person name="Strejcek M."/>
            <person name="Suman J."/>
            <person name="Jani K."/>
            <person name="Pajer P."/>
            <person name="Uhlik O."/>
        </authorList>
    </citation>
    <scope>NUCLEOTIDE SEQUENCE [LARGE SCALE GENOMIC DNA]</scope>
    <source>
        <strain evidence="5">J379</strain>
    </source>
</reference>
<evidence type="ECO:0000256" key="3">
    <source>
        <dbReference type="SAM" id="MobiDB-lite"/>
    </source>
</evidence>
<dbReference type="EMBL" id="CP088295">
    <property type="protein sequence ID" value="UUY03818.1"/>
    <property type="molecule type" value="Genomic_DNA"/>
</dbReference>